<feature type="region of interest" description="Disordered" evidence="2">
    <location>
        <begin position="413"/>
        <end position="480"/>
    </location>
</feature>
<feature type="compositionally biased region" description="Polar residues" evidence="2">
    <location>
        <begin position="450"/>
        <end position="461"/>
    </location>
</feature>
<dbReference type="AlphaFoldDB" id="A0AAE1NIM8"/>
<name>A0AAE1NIM8_9EUCA</name>
<keyword evidence="1" id="KW-0175">Coiled coil</keyword>
<feature type="compositionally biased region" description="Low complexity" evidence="2">
    <location>
        <begin position="726"/>
        <end position="737"/>
    </location>
</feature>
<feature type="region of interest" description="Disordered" evidence="2">
    <location>
        <begin position="58"/>
        <end position="128"/>
    </location>
</feature>
<feature type="compositionally biased region" description="Polar residues" evidence="2">
    <location>
        <begin position="469"/>
        <end position="479"/>
    </location>
</feature>
<evidence type="ECO:0000313" key="4">
    <source>
        <dbReference type="EMBL" id="KAK4290638.1"/>
    </source>
</evidence>
<evidence type="ECO:0000256" key="2">
    <source>
        <dbReference type="SAM" id="MobiDB-lite"/>
    </source>
</evidence>
<feature type="coiled-coil region" evidence="1">
    <location>
        <begin position="331"/>
        <end position="358"/>
    </location>
</feature>
<dbReference type="EMBL" id="JAWZYT010005412">
    <property type="protein sequence ID" value="KAK4290638.1"/>
    <property type="molecule type" value="Genomic_DNA"/>
</dbReference>
<sequence>MWLDYLAALSYGCPQFDLSDWGKKLRWCVLVSEGDGEVSPLSVTPPPEMTSLPFTMPLEEEDEEEETRGGDGGRPSSSLSTASRSSRIPVLTRSVSLRVKSTPEGRTGGGACGGKSKSDPRPATVARTGKGIVRSASFVSSRGMTGLTSSFSTLLASTSTSSYHHHRSSRPLKSLTPELPRRATISSSCSSSSSSHGRRSGVTIPDRKSQSYAGVSSSWHPSLNHNHNRRPNFLPVVTNNQVNHMSSVPTTPGSQPETPCKSPDLEDCESVKSYGSVSSAISCDASLHHHQHQHQHHSQHNGTKGSRNLKYVLHCRHSHDEQDPDNYLTPTQRAARRIRELKRELTEARRDVHMRDAEISRLTRELVELRLLKARTQQWEEDTQAGTEVDSKILTPHPGSVSTIVKCTPQQTRRVPVTDGHQHPATPTHKATSATPSEGSEPELSRLLDNLTNGVCETGTNGLPLVSPATRSASETTGDSVELTRSLADSGHYDDLTSPALSARRFALESFASAHHLFLGEVGKDPFEMSQGGSTSLRGRPIEEDHEAWQEEVTVEQQGRLRTSSVERHLAAEVERLKKELQQREETLRRNHMEEYHELKEKHNDKVEALLAKLSDANLKYFELRPQYTRSQERVRELETEVSSLRQELGEAELRHQKMYLQMFLKGQQAARLQADDEERKEVEGGVESSEMMSSGAVVELMRQLSNTQDELEKVKALYQREVTCRNNLNHNNNNNSHHSRRSGELDPEVTLQFLKSAIYYFLTDKDNARGHLRAIESILGYTERERHNMDRAAK</sequence>
<organism evidence="4 5">
    <name type="scientific">Petrolisthes manimaculis</name>
    <dbReference type="NCBI Taxonomy" id="1843537"/>
    <lineage>
        <taxon>Eukaryota</taxon>
        <taxon>Metazoa</taxon>
        <taxon>Ecdysozoa</taxon>
        <taxon>Arthropoda</taxon>
        <taxon>Crustacea</taxon>
        <taxon>Multicrustacea</taxon>
        <taxon>Malacostraca</taxon>
        <taxon>Eumalacostraca</taxon>
        <taxon>Eucarida</taxon>
        <taxon>Decapoda</taxon>
        <taxon>Pleocyemata</taxon>
        <taxon>Anomura</taxon>
        <taxon>Galatheoidea</taxon>
        <taxon>Porcellanidae</taxon>
        <taxon>Petrolisthes</taxon>
    </lineage>
</organism>
<proteinExistence type="predicted"/>
<feature type="compositionally biased region" description="Polar residues" evidence="2">
    <location>
        <begin position="237"/>
        <end position="257"/>
    </location>
</feature>
<comment type="caution">
    <text evidence="4">The sequence shown here is derived from an EMBL/GenBank/DDBJ whole genome shotgun (WGS) entry which is preliminary data.</text>
</comment>
<evidence type="ECO:0000259" key="3">
    <source>
        <dbReference type="PROSITE" id="PS50913"/>
    </source>
</evidence>
<gene>
    <name evidence="4" type="ORF">Pmani_036481</name>
</gene>
<reference evidence="4" key="1">
    <citation type="submission" date="2023-11" db="EMBL/GenBank/DDBJ databases">
        <title>Genome assemblies of two species of porcelain crab, Petrolisthes cinctipes and Petrolisthes manimaculis (Anomura: Porcellanidae).</title>
        <authorList>
            <person name="Angst P."/>
        </authorList>
    </citation>
    <scope>NUCLEOTIDE SEQUENCE</scope>
    <source>
        <strain evidence="4">PB745_02</strain>
        <tissue evidence="4">Gill</tissue>
    </source>
</reference>
<dbReference type="PROSITE" id="PS50913">
    <property type="entry name" value="GRIP"/>
    <property type="match status" value="1"/>
</dbReference>
<keyword evidence="5" id="KW-1185">Reference proteome</keyword>
<feature type="compositionally biased region" description="Polar residues" evidence="2">
    <location>
        <begin position="210"/>
        <end position="225"/>
    </location>
</feature>
<evidence type="ECO:0000313" key="5">
    <source>
        <dbReference type="Proteomes" id="UP001292094"/>
    </source>
</evidence>
<dbReference type="Proteomes" id="UP001292094">
    <property type="component" value="Unassembled WGS sequence"/>
</dbReference>
<feature type="domain" description="GRIP" evidence="3">
    <location>
        <begin position="745"/>
        <end position="793"/>
    </location>
</feature>
<feature type="region of interest" description="Disordered" evidence="2">
    <location>
        <begin position="159"/>
        <end position="268"/>
    </location>
</feature>
<feature type="compositionally biased region" description="Low complexity" evidence="2">
    <location>
        <begin position="186"/>
        <end position="195"/>
    </location>
</feature>
<dbReference type="InterPro" id="IPR000237">
    <property type="entry name" value="GRIP_dom"/>
</dbReference>
<evidence type="ECO:0000256" key="1">
    <source>
        <dbReference type="SAM" id="Coils"/>
    </source>
</evidence>
<accession>A0AAE1NIM8</accession>
<feature type="coiled-coil region" evidence="1">
    <location>
        <begin position="567"/>
        <end position="655"/>
    </location>
</feature>
<feature type="compositionally biased region" description="Basic residues" evidence="2">
    <location>
        <begin position="288"/>
        <end position="299"/>
    </location>
</feature>
<feature type="region of interest" description="Disordered" evidence="2">
    <location>
        <begin position="286"/>
        <end position="305"/>
    </location>
</feature>
<protein>
    <recommendedName>
        <fullName evidence="3">GRIP domain-containing protein</fullName>
    </recommendedName>
</protein>
<feature type="compositionally biased region" description="Low complexity" evidence="2">
    <location>
        <begin position="74"/>
        <end position="87"/>
    </location>
</feature>
<feature type="region of interest" description="Disordered" evidence="2">
    <location>
        <begin position="726"/>
        <end position="745"/>
    </location>
</feature>
<feature type="compositionally biased region" description="Polar residues" evidence="2">
    <location>
        <begin position="429"/>
        <end position="438"/>
    </location>
</feature>